<dbReference type="InterPro" id="IPR014258">
    <property type="entry name" value="CAP_domain_YkwD-like"/>
</dbReference>
<dbReference type="Proteomes" id="UP001501734">
    <property type="component" value="Unassembled WGS sequence"/>
</dbReference>
<dbReference type="InterPro" id="IPR014044">
    <property type="entry name" value="CAP_dom"/>
</dbReference>
<evidence type="ECO:0000259" key="1">
    <source>
        <dbReference type="PROSITE" id="PS51782"/>
    </source>
</evidence>
<dbReference type="InterPro" id="IPR035940">
    <property type="entry name" value="CAP_sf"/>
</dbReference>
<dbReference type="NCBIfam" id="TIGR02909">
    <property type="entry name" value="spore_YkwD"/>
    <property type="match status" value="1"/>
</dbReference>
<keyword evidence="3" id="KW-1185">Reference proteome</keyword>
<dbReference type="SUPFAM" id="SSF54106">
    <property type="entry name" value="LysM domain"/>
    <property type="match status" value="1"/>
</dbReference>
<dbReference type="SMART" id="SM00257">
    <property type="entry name" value="LysM"/>
    <property type="match status" value="1"/>
</dbReference>
<dbReference type="Gene3D" id="3.10.350.10">
    <property type="entry name" value="LysM domain"/>
    <property type="match status" value="1"/>
</dbReference>
<dbReference type="InterPro" id="IPR036779">
    <property type="entry name" value="LysM_dom_sf"/>
</dbReference>
<dbReference type="InterPro" id="IPR018392">
    <property type="entry name" value="LysM"/>
</dbReference>
<accession>A0ABP7VF45</accession>
<organism evidence="2 3">
    <name type="scientific">Amphibacillus indicireducens</name>
    <dbReference type="NCBI Taxonomy" id="1076330"/>
    <lineage>
        <taxon>Bacteria</taxon>
        <taxon>Bacillati</taxon>
        <taxon>Bacillota</taxon>
        <taxon>Bacilli</taxon>
        <taxon>Bacillales</taxon>
        <taxon>Bacillaceae</taxon>
        <taxon>Amphibacillus</taxon>
    </lineage>
</organism>
<dbReference type="Pfam" id="PF01476">
    <property type="entry name" value="LysM"/>
    <property type="match status" value="1"/>
</dbReference>
<dbReference type="CDD" id="cd00118">
    <property type="entry name" value="LysM"/>
    <property type="match status" value="1"/>
</dbReference>
<dbReference type="PROSITE" id="PS51782">
    <property type="entry name" value="LYSM"/>
    <property type="match status" value="1"/>
</dbReference>
<gene>
    <name evidence="2" type="primary">safA</name>
    <name evidence="2" type="ORF">GCM10022410_10370</name>
</gene>
<evidence type="ECO:0000313" key="3">
    <source>
        <dbReference type="Proteomes" id="UP001501734"/>
    </source>
</evidence>
<evidence type="ECO:0000313" key="2">
    <source>
        <dbReference type="EMBL" id="GAA4065887.1"/>
    </source>
</evidence>
<dbReference type="RefSeq" id="WP_344911051.1">
    <property type="nucleotide sequence ID" value="NZ_BAABDL010000053.1"/>
</dbReference>
<protein>
    <submittedName>
        <fullName evidence="2">SafA/ExsA family spore coat assembly protein</fullName>
    </submittedName>
</protein>
<dbReference type="PANTHER" id="PTHR31157">
    <property type="entry name" value="SCP DOMAIN-CONTAINING PROTEIN"/>
    <property type="match status" value="1"/>
</dbReference>
<dbReference type="PANTHER" id="PTHR31157:SF1">
    <property type="entry name" value="SCP DOMAIN-CONTAINING PROTEIN"/>
    <property type="match status" value="1"/>
</dbReference>
<sequence length="197" mass="22670">MKKIIVLIGVLFILIPINIHAESTYTVQPNDTLWKIALKYQIGVTEIIEANPQLENPDLIYPKDKISIPNIDAIKHTEHIVIQLVNQERVRNGLNELRPDWQLSRVARIKSADMLENNYFSHTSPVYGSPFDMIQDFGLQYRRAAENIARGQQTPHAVFRAWMNSSGHRANILGDFSHIGVGYVEDGKYWTQMFIKR</sequence>
<reference evidence="3" key="1">
    <citation type="journal article" date="2019" name="Int. J. Syst. Evol. Microbiol.">
        <title>The Global Catalogue of Microorganisms (GCM) 10K type strain sequencing project: providing services to taxonomists for standard genome sequencing and annotation.</title>
        <authorList>
            <consortium name="The Broad Institute Genomics Platform"/>
            <consortium name="The Broad Institute Genome Sequencing Center for Infectious Disease"/>
            <person name="Wu L."/>
            <person name="Ma J."/>
        </authorList>
    </citation>
    <scope>NUCLEOTIDE SEQUENCE [LARGE SCALE GENOMIC DNA]</scope>
    <source>
        <strain evidence="3">JCM 17250</strain>
    </source>
</reference>
<dbReference type="Pfam" id="PF00188">
    <property type="entry name" value="CAP"/>
    <property type="match status" value="1"/>
</dbReference>
<name>A0ABP7VF45_9BACI</name>
<comment type="caution">
    <text evidence="2">The sequence shown here is derived from an EMBL/GenBank/DDBJ whole genome shotgun (WGS) entry which is preliminary data.</text>
</comment>
<dbReference type="EMBL" id="BAABDL010000053">
    <property type="protein sequence ID" value="GAA4065887.1"/>
    <property type="molecule type" value="Genomic_DNA"/>
</dbReference>
<dbReference type="Gene3D" id="3.40.33.10">
    <property type="entry name" value="CAP"/>
    <property type="match status" value="1"/>
</dbReference>
<dbReference type="CDD" id="cd05379">
    <property type="entry name" value="CAP_bacterial"/>
    <property type="match status" value="1"/>
</dbReference>
<dbReference type="InterPro" id="IPR014248">
    <property type="entry name" value="Spore_coat_assembly_SafA"/>
</dbReference>
<proteinExistence type="predicted"/>
<dbReference type="SUPFAM" id="SSF55797">
    <property type="entry name" value="PR-1-like"/>
    <property type="match status" value="1"/>
</dbReference>
<feature type="domain" description="LysM" evidence="1">
    <location>
        <begin position="23"/>
        <end position="68"/>
    </location>
</feature>
<dbReference type="NCBIfam" id="TIGR02899">
    <property type="entry name" value="spore_safA"/>
    <property type="match status" value="1"/>
</dbReference>